<comment type="caution">
    <text evidence="8">The sequence shown here is derived from an EMBL/GenBank/DDBJ whole genome shotgun (WGS) entry which is preliminary data.</text>
</comment>
<dbReference type="InterPro" id="IPR013249">
    <property type="entry name" value="RNA_pol_sigma70_r4_t2"/>
</dbReference>
<proteinExistence type="inferred from homology"/>
<evidence type="ECO:0000256" key="3">
    <source>
        <dbReference type="ARBA" id="ARBA00023082"/>
    </source>
</evidence>
<dbReference type="Proteomes" id="UP001155010">
    <property type="component" value="Unassembled WGS sequence"/>
</dbReference>
<dbReference type="InterPro" id="IPR013325">
    <property type="entry name" value="RNA_pol_sigma_r2"/>
</dbReference>
<feature type="domain" description="RNA polymerase sigma factor 70 region 4 type 2" evidence="7">
    <location>
        <begin position="125"/>
        <end position="176"/>
    </location>
</feature>
<dbReference type="SUPFAM" id="SSF88659">
    <property type="entry name" value="Sigma3 and sigma4 domains of RNA polymerase sigma factors"/>
    <property type="match status" value="1"/>
</dbReference>
<keyword evidence="3" id="KW-0731">Sigma factor</keyword>
<evidence type="ECO:0000259" key="6">
    <source>
        <dbReference type="Pfam" id="PF04542"/>
    </source>
</evidence>
<feature type="compositionally biased region" description="Basic and acidic residues" evidence="5">
    <location>
        <begin position="92"/>
        <end position="106"/>
    </location>
</feature>
<dbReference type="Pfam" id="PF08281">
    <property type="entry name" value="Sigma70_r4_2"/>
    <property type="match status" value="1"/>
</dbReference>
<dbReference type="CDD" id="cd06171">
    <property type="entry name" value="Sigma70_r4"/>
    <property type="match status" value="1"/>
</dbReference>
<gene>
    <name evidence="8" type="ORF">GGP83_002742</name>
</gene>
<dbReference type="Pfam" id="PF04542">
    <property type="entry name" value="Sigma70_r2"/>
    <property type="match status" value="1"/>
</dbReference>
<dbReference type="InterPro" id="IPR036388">
    <property type="entry name" value="WH-like_DNA-bd_sf"/>
</dbReference>
<reference evidence="8" key="1">
    <citation type="submission" date="2022-08" db="EMBL/GenBank/DDBJ databases">
        <title>Genomic Encyclopedia of Type Strains, Phase V (KMG-V): Genome sequencing to study the core and pangenomes of soil and plant-associated prokaryotes.</title>
        <authorList>
            <person name="Whitman W."/>
        </authorList>
    </citation>
    <scope>NUCLEOTIDE SEQUENCE</scope>
    <source>
        <strain evidence="8">SP2017</strain>
    </source>
</reference>
<dbReference type="Gene3D" id="1.10.10.10">
    <property type="entry name" value="Winged helix-like DNA-binding domain superfamily/Winged helix DNA-binding domain"/>
    <property type="match status" value="1"/>
</dbReference>
<evidence type="ECO:0000256" key="5">
    <source>
        <dbReference type="SAM" id="MobiDB-lite"/>
    </source>
</evidence>
<dbReference type="RefSeq" id="WP_259082267.1">
    <property type="nucleotide sequence ID" value="NZ_JANUBB010000012.1"/>
</dbReference>
<dbReference type="PANTHER" id="PTHR43133:SF46">
    <property type="entry name" value="RNA POLYMERASE SIGMA-70 FACTOR ECF SUBFAMILY"/>
    <property type="match status" value="1"/>
</dbReference>
<evidence type="ECO:0000313" key="8">
    <source>
        <dbReference type="EMBL" id="MCS3952769.1"/>
    </source>
</evidence>
<sequence length="190" mass="21662">MDSQDEASSAGDVLQVQTREDFSAVFRDLYAPLVRYARGLSSDGVSARDVVQEVFTSLWEDRSEIVVRSSLEALLYTMVRNRVLNANRNRKNRAENASPRDIEDQKGLGTTSADESVTAKHLRQRLSAWIDDLPPRRREAFILSRYHGLSHEEIAQVMNVSRRTASTHVMHALQDLRRQLDALRNEDDLP</sequence>
<evidence type="ECO:0000256" key="4">
    <source>
        <dbReference type="ARBA" id="ARBA00023163"/>
    </source>
</evidence>
<dbReference type="PANTHER" id="PTHR43133">
    <property type="entry name" value="RNA POLYMERASE ECF-TYPE SIGMA FACTO"/>
    <property type="match status" value="1"/>
</dbReference>
<protein>
    <submittedName>
        <fullName evidence="8">RNA polymerase sigma-70 factor (ECF subfamily)</fullName>
    </submittedName>
</protein>
<dbReference type="NCBIfam" id="TIGR02937">
    <property type="entry name" value="sigma70-ECF"/>
    <property type="match status" value="1"/>
</dbReference>
<dbReference type="GO" id="GO:0016987">
    <property type="term" value="F:sigma factor activity"/>
    <property type="evidence" value="ECO:0007669"/>
    <property type="project" value="UniProtKB-KW"/>
</dbReference>
<comment type="similarity">
    <text evidence="1">Belongs to the sigma-70 factor family. ECF subfamily.</text>
</comment>
<dbReference type="InterPro" id="IPR039425">
    <property type="entry name" value="RNA_pol_sigma-70-like"/>
</dbReference>
<keyword evidence="4" id="KW-0804">Transcription</keyword>
<dbReference type="GO" id="GO:0003677">
    <property type="term" value="F:DNA binding"/>
    <property type="evidence" value="ECO:0007669"/>
    <property type="project" value="InterPro"/>
</dbReference>
<accession>A0A9X2UAH8</accession>
<evidence type="ECO:0000256" key="2">
    <source>
        <dbReference type="ARBA" id="ARBA00023015"/>
    </source>
</evidence>
<dbReference type="InterPro" id="IPR013324">
    <property type="entry name" value="RNA_pol_sigma_r3/r4-like"/>
</dbReference>
<dbReference type="AlphaFoldDB" id="A0A9X2UAH8"/>
<dbReference type="NCBIfam" id="TIGR02985">
    <property type="entry name" value="Sig70_bacteroi1"/>
    <property type="match status" value="1"/>
</dbReference>
<dbReference type="GO" id="GO:0006352">
    <property type="term" value="P:DNA-templated transcription initiation"/>
    <property type="evidence" value="ECO:0007669"/>
    <property type="project" value="InterPro"/>
</dbReference>
<dbReference type="Gene3D" id="1.10.1740.10">
    <property type="match status" value="1"/>
</dbReference>
<dbReference type="EMBL" id="JANUBB010000012">
    <property type="protein sequence ID" value="MCS3952769.1"/>
    <property type="molecule type" value="Genomic_DNA"/>
</dbReference>
<dbReference type="InterPro" id="IPR014327">
    <property type="entry name" value="RNA_pol_sigma70_bacteroid"/>
</dbReference>
<name>A0A9X2UAH8_9BACT</name>
<keyword evidence="2" id="KW-0805">Transcription regulation</keyword>
<organism evidence="8 9">
    <name type="scientific">Salinibacter ruber</name>
    <dbReference type="NCBI Taxonomy" id="146919"/>
    <lineage>
        <taxon>Bacteria</taxon>
        <taxon>Pseudomonadati</taxon>
        <taxon>Rhodothermota</taxon>
        <taxon>Rhodothermia</taxon>
        <taxon>Rhodothermales</taxon>
        <taxon>Salinibacteraceae</taxon>
        <taxon>Salinibacter</taxon>
    </lineage>
</organism>
<dbReference type="InterPro" id="IPR014284">
    <property type="entry name" value="RNA_pol_sigma-70_dom"/>
</dbReference>
<evidence type="ECO:0000313" key="9">
    <source>
        <dbReference type="Proteomes" id="UP001155010"/>
    </source>
</evidence>
<dbReference type="InterPro" id="IPR007627">
    <property type="entry name" value="RNA_pol_sigma70_r2"/>
</dbReference>
<evidence type="ECO:0000256" key="1">
    <source>
        <dbReference type="ARBA" id="ARBA00010641"/>
    </source>
</evidence>
<feature type="domain" description="RNA polymerase sigma-70 region 2" evidence="6">
    <location>
        <begin position="26"/>
        <end position="91"/>
    </location>
</feature>
<dbReference type="SUPFAM" id="SSF88946">
    <property type="entry name" value="Sigma2 domain of RNA polymerase sigma factors"/>
    <property type="match status" value="1"/>
</dbReference>
<evidence type="ECO:0000259" key="7">
    <source>
        <dbReference type="Pfam" id="PF08281"/>
    </source>
</evidence>
<feature type="region of interest" description="Disordered" evidence="5">
    <location>
        <begin position="90"/>
        <end position="117"/>
    </location>
</feature>